<accession>A0AAV7KG97</accession>
<name>A0AAV7KG97_9METZ</name>
<evidence type="ECO:0000256" key="2">
    <source>
        <dbReference type="ARBA" id="ARBA00022603"/>
    </source>
</evidence>
<evidence type="ECO:0000313" key="10">
    <source>
        <dbReference type="EMBL" id="KAI6659104.1"/>
    </source>
</evidence>
<keyword evidence="6 9" id="KW-0694">RNA-binding</keyword>
<keyword evidence="4 9" id="KW-0949">S-adenosyl-L-methionine</keyword>
<sequence length="345" mass="38483">MATNNPQSDETDKTDKNSRIITEGRAKIVLPPGVFYNPVQEFNRDLTVAVINEFSKIFYRDGIGRKATANSAKREGDNRTYVADGEDIPELRILDALSATGLRAIRYALEVKGRLQITANDIDSTAVEVIKQNSELNKMSDKVVPVCNDAALLMHRTNGEVGRYHVVDLDPYGSPSPFLDTAVQAVEYGGLLCVTCTDMAVLCGRASTTCYAKYGSTSIPNTPHIHETALRIILSTVSSHANRYGRYIQPMLSVSIDFYARIFVRSVQLKPRFCPDLMRAYSPLLLQISLEITYVFLQKSKFLFLDMKSNPGGGLANMVIYNKFDNEYILEVKYINLLQLTIILG</sequence>
<dbReference type="PANTHER" id="PTHR10631">
    <property type="entry name" value="N 2 ,N 2 -DIMETHYLGUANOSINE TRNA METHYLTRANSFERASE"/>
    <property type="match status" value="1"/>
</dbReference>
<keyword evidence="1 9" id="KW-0820">tRNA-binding</keyword>
<dbReference type="EMBL" id="JAKMXF010000066">
    <property type="protein sequence ID" value="KAI6659104.1"/>
    <property type="molecule type" value="Genomic_DNA"/>
</dbReference>
<dbReference type="Gene3D" id="3.40.50.150">
    <property type="entry name" value="Vaccinia Virus protein VP39"/>
    <property type="match status" value="1"/>
</dbReference>
<evidence type="ECO:0000256" key="4">
    <source>
        <dbReference type="ARBA" id="ARBA00022691"/>
    </source>
</evidence>
<comment type="catalytic activity">
    <reaction evidence="8">
        <text>guanosine(26) in tRNA + 2 S-adenosyl-L-methionine = N(2)-dimethylguanosine(26) in tRNA + 2 S-adenosyl-L-homocysteine + 2 H(+)</text>
        <dbReference type="Rhea" id="RHEA:43140"/>
        <dbReference type="Rhea" id="RHEA-COMP:10359"/>
        <dbReference type="Rhea" id="RHEA-COMP:10360"/>
        <dbReference type="ChEBI" id="CHEBI:15378"/>
        <dbReference type="ChEBI" id="CHEBI:57856"/>
        <dbReference type="ChEBI" id="CHEBI:59789"/>
        <dbReference type="ChEBI" id="CHEBI:74269"/>
        <dbReference type="ChEBI" id="CHEBI:74513"/>
        <dbReference type="EC" id="2.1.1.216"/>
    </reaction>
</comment>
<dbReference type="Pfam" id="PF02005">
    <property type="entry name" value="TRM"/>
    <property type="match status" value="1"/>
</dbReference>
<dbReference type="InterPro" id="IPR002905">
    <property type="entry name" value="Trm1"/>
</dbReference>
<comment type="similarity">
    <text evidence="9">Belongs to the class I-like SAM-binding methyltransferase superfamily. Trm1 family.</text>
</comment>
<dbReference type="PANTHER" id="PTHR10631:SF3">
    <property type="entry name" value="TRNA (GUANINE(26)-N(2))-DIMETHYLTRANSFERASE"/>
    <property type="match status" value="1"/>
</dbReference>
<dbReference type="PROSITE" id="PS51626">
    <property type="entry name" value="SAM_MT_TRM1"/>
    <property type="match status" value="1"/>
</dbReference>
<evidence type="ECO:0000256" key="3">
    <source>
        <dbReference type="ARBA" id="ARBA00022679"/>
    </source>
</evidence>
<reference evidence="10 11" key="1">
    <citation type="journal article" date="2023" name="BMC Biol.">
        <title>The compact genome of the sponge Oopsacas minuta (Hexactinellida) is lacking key metazoan core genes.</title>
        <authorList>
            <person name="Santini S."/>
            <person name="Schenkelaars Q."/>
            <person name="Jourda C."/>
            <person name="Duchesne M."/>
            <person name="Belahbib H."/>
            <person name="Rocher C."/>
            <person name="Selva M."/>
            <person name="Riesgo A."/>
            <person name="Vervoort M."/>
            <person name="Leys S.P."/>
            <person name="Kodjabachian L."/>
            <person name="Le Bivic A."/>
            <person name="Borchiellini C."/>
            <person name="Claverie J.M."/>
            <person name="Renard E."/>
        </authorList>
    </citation>
    <scope>NUCLEOTIDE SEQUENCE [LARGE SCALE GENOMIC DNA]</scope>
    <source>
        <strain evidence="10">SPO-2</strain>
    </source>
</reference>
<dbReference type="SUPFAM" id="SSF53335">
    <property type="entry name" value="S-adenosyl-L-methionine-dependent methyltransferases"/>
    <property type="match status" value="1"/>
</dbReference>
<dbReference type="InterPro" id="IPR029063">
    <property type="entry name" value="SAM-dependent_MTases_sf"/>
</dbReference>
<evidence type="ECO:0000256" key="5">
    <source>
        <dbReference type="ARBA" id="ARBA00022694"/>
    </source>
</evidence>
<evidence type="ECO:0000256" key="9">
    <source>
        <dbReference type="PROSITE-ProRule" id="PRU00958"/>
    </source>
</evidence>
<keyword evidence="3 9" id="KW-0808">Transferase</keyword>
<evidence type="ECO:0000313" key="11">
    <source>
        <dbReference type="Proteomes" id="UP001165289"/>
    </source>
</evidence>
<dbReference type="Proteomes" id="UP001165289">
    <property type="component" value="Unassembled WGS sequence"/>
</dbReference>
<comment type="caution">
    <text evidence="10">The sequence shown here is derived from an EMBL/GenBank/DDBJ whole genome shotgun (WGS) entry which is preliminary data.</text>
</comment>
<evidence type="ECO:0000256" key="8">
    <source>
        <dbReference type="ARBA" id="ARBA00051897"/>
    </source>
</evidence>
<dbReference type="GO" id="GO:0005634">
    <property type="term" value="C:nucleus"/>
    <property type="evidence" value="ECO:0007669"/>
    <property type="project" value="TreeGrafter"/>
</dbReference>
<dbReference type="EC" id="2.1.1.216" evidence="7"/>
<evidence type="ECO:0000256" key="6">
    <source>
        <dbReference type="ARBA" id="ARBA00022884"/>
    </source>
</evidence>
<dbReference type="AlphaFoldDB" id="A0AAV7KG97"/>
<evidence type="ECO:0000256" key="1">
    <source>
        <dbReference type="ARBA" id="ARBA00022555"/>
    </source>
</evidence>
<dbReference type="GO" id="GO:0000049">
    <property type="term" value="F:tRNA binding"/>
    <property type="evidence" value="ECO:0007669"/>
    <property type="project" value="UniProtKB-UniRule"/>
</dbReference>
<keyword evidence="5 9" id="KW-0819">tRNA processing</keyword>
<organism evidence="10 11">
    <name type="scientific">Oopsacas minuta</name>
    <dbReference type="NCBI Taxonomy" id="111878"/>
    <lineage>
        <taxon>Eukaryota</taxon>
        <taxon>Metazoa</taxon>
        <taxon>Porifera</taxon>
        <taxon>Hexactinellida</taxon>
        <taxon>Hexasterophora</taxon>
        <taxon>Lyssacinosida</taxon>
        <taxon>Leucopsacidae</taxon>
        <taxon>Oopsacas</taxon>
    </lineage>
</organism>
<keyword evidence="11" id="KW-1185">Reference proteome</keyword>
<keyword evidence="2 9" id="KW-0489">Methyltransferase</keyword>
<protein>
    <recommendedName>
        <fullName evidence="7">tRNA (guanine(26)-N(2))-dimethyltransferase</fullName>
        <ecNumber evidence="7">2.1.1.216</ecNumber>
    </recommendedName>
</protein>
<gene>
    <name evidence="10" type="ORF">LOD99_14780</name>
</gene>
<proteinExistence type="inferred from homology"/>
<dbReference type="GO" id="GO:0002940">
    <property type="term" value="P:tRNA N2-guanine methylation"/>
    <property type="evidence" value="ECO:0007669"/>
    <property type="project" value="TreeGrafter"/>
</dbReference>
<dbReference type="GO" id="GO:0160104">
    <property type="term" value="F:tRNA (guanine(26)-N2)-dimethyltransferase activity"/>
    <property type="evidence" value="ECO:0007669"/>
    <property type="project" value="UniProtKB-EC"/>
</dbReference>
<evidence type="ECO:0000256" key="7">
    <source>
        <dbReference type="ARBA" id="ARBA00039099"/>
    </source>
</evidence>